<sequence>MASNQDISFDETDDYTNPDIYLDTSGFILEPIPHTDSMEYFVQNSYMNSSESMSILDSQLPQEEMVDSSGHSINSIVEETADIWKNNTLGIQSGDEPATQKVSSKPRNRKQGTSSRGDDSNSTNSGTQDILGPSPSPNRVEHGYHGDGISDSLGFKPSLLEEVLTEKKLILMRSPEVIRFLQAQQMKLSQEKKMTHRYTLNQELK</sequence>
<feature type="compositionally biased region" description="Polar residues" evidence="1">
    <location>
        <begin position="111"/>
        <end position="128"/>
    </location>
</feature>
<dbReference type="InterPro" id="IPR029316">
    <property type="entry name" value="RFXAP_RFXANK-bd"/>
</dbReference>
<evidence type="ECO:0000313" key="3">
    <source>
        <dbReference type="EMBL" id="KAL3880413.1"/>
    </source>
</evidence>
<protein>
    <recommendedName>
        <fullName evidence="2">Regulatory factor X-associated protein RFXANK-binding domain-containing protein</fullName>
    </recommendedName>
</protein>
<evidence type="ECO:0000256" key="1">
    <source>
        <dbReference type="SAM" id="MobiDB-lite"/>
    </source>
</evidence>
<comment type="caution">
    <text evidence="3">The sequence shown here is derived from an EMBL/GenBank/DDBJ whole genome shotgun (WGS) entry which is preliminary data.</text>
</comment>
<accession>A0ABD3X4K8</accession>
<evidence type="ECO:0000313" key="4">
    <source>
        <dbReference type="Proteomes" id="UP001634394"/>
    </source>
</evidence>
<keyword evidence="4" id="KW-1185">Reference proteome</keyword>
<reference evidence="3 4" key="1">
    <citation type="submission" date="2024-11" db="EMBL/GenBank/DDBJ databases">
        <title>Chromosome-level genome assembly of the freshwater bivalve Anodonta woodiana.</title>
        <authorList>
            <person name="Chen X."/>
        </authorList>
    </citation>
    <scope>NUCLEOTIDE SEQUENCE [LARGE SCALE GENOMIC DNA]</scope>
    <source>
        <strain evidence="3">MN2024</strain>
        <tissue evidence="3">Gills</tissue>
    </source>
</reference>
<evidence type="ECO:0000259" key="2">
    <source>
        <dbReference type="Pfam" id="PF15289"/>
    </source>
</evidence>
<dbReference type="Proteomes" id="UP001634394">
    <property type="component" value="Unassembled WGS sequence"/>
</dbReference>
<feature type="domain" description="Regulatory factor X-associated protein RFXANK-binding" evidence="2">
    <location>
        <begin position="119"/>
        <end position="193"/>
    </location>
</feature>
<name>A0ABD3X4K8_SINWO</name>
<dbReference type="Pfam" id="PF15289">
    <property type="entry name" value="RFXA_RFXANK_bdg"/>
    <property type="match status" value="1"/>
</dbReference>
<feature type="region of interest" description="Disordered" evidence="1">
    <location>
        <begin position="89"/>
        <end position="152"/>
    </location>
</feature>
<dbReference type="InterPro" id="IPR038308">
    <property type="entry name" value="RFXAP_C_sf"/>
</dbReference>
<dbReference type="EMBL" id="JBJQND010000004">
    <property type="protein sequence ID" value="KAL3880413.1"/>
    <property type="molecule type" value="Genomic_DNA"/>
</dbReference>
<organism evidence="3 4">
    <name type="scientific">Sinanodonta woodiana</name>
    <name type="common">Chinese pond mussel</name>
    <name type="synonym">Anodonta woodiana</name>
    <dbReference type="NCBI Taxonomy" id="1069815"/>
    <lineage>
        <taxon>Eukaryota</taxon>
        <taxon>Metazoa</taxon>
        <taxon>Spiralia</taxon>
        <taxon>Lophotrochozoa</taxon>
        <taxon>Mollusca</taxon>
        <taxon>Bivalvia</taxon>
        <taxon>Autobranchia</taxon>
        <taxon>Heteroconchia</taxon>
        <taxon>Palaeoheterodonta</taxon>
        <taxon>Unionida</taxon>
        <taxon>Unionoidea</taxon>
        <taxon>Unionidae</taxon>
        <taxon>Unioninae</taxon>
        <taxon>Sinanodonta</taxon>
    </lineage>
</organism>
<proteinExistence type="predicted"/>
<gene>
    <name evidence="3" type="ORF">ACJMK2_032653</name>
</gene>
<dbReference type="Gene3D" id="6.10.290.30">
    <property type="entry name" value="Regulatory factor X-associated C-terminal binding domain"/>
    <property type="match status" value="1"/>
</dbReference>
<dbReference type="AlphaFoldDB" id="A0ABD3X4K8"/>